<protein>
    <submittedName>
        <fullName evidence="2">Class I SAM-dependent methyltransferase</fullName>
        <ecNumber evidence="2">2.1.1.222</ecNumber>
        <ecNumber evidence="2">2.1.1.64</ecNumber>
    </submittedName>
</protein>
<proteinExistence type="predicted"/>
<keyword evidence="3" id="KW-1185">Reference proteome</keyword>
<comment type="caution">
    <text evidence="2">The sequence shown here is derived from an EMBL/GenBank/DDBJ whole genome shotgun (WGS) entry which is preliminary data.</text>
</comment>
<dbReference type="GO" id="GO:0032259">
    <property type="term" value="P:methylation"/>
    <property type="evidence" value="ECO:0007669"/>
    <property type="project" value="UniProtKB-KW"/>
</dbReference>
<evidence type="ECO:0000259" key="1">
    <source>
        <dbReference type="Pfam" id="PF08241"/>
    </source>
</evidence>
<accession>A0ABV4WEY7</accession>
<reference evidence="2 3" key="1">
    <citation type="submission" date="2024-09" db="EMBL/GenBank/DDBJ databases">
        <title>Floridaenema gen nov. (Aerosakkonemataceae, Aerosakkonematales ord. nov., Cyanobacteria) from benthic tropical and subtropical fresh waters, with the description of four new species.</title>
        <authorList>
            <person name="Moretto J.A."/>
            <person name="Berthold D.E."/>
            <person name="Lefler F.W."/>
            <person name="Huang I.-S."/>
            <person name="Laughinghouse H. IV."/>
        </authorList>
    </citation>
    <scope>NUCLEOTIDE SEQUENCE [LARGE SCALE GENOMIC DNA]</scope>
    <source>
        <strain evidence="2 3">BLCC-F167</strain>
    </source>
</reference>
<keyword evidence="2" id="KW-0808">Transferase</keyword>
<dbReference type="Pfam" id="PF08241">
    <property type="entry name" value="Methyltransf_11"/>
    <property type="match status" value="1"/>
</dbReference>
<evidence type="ECO:0000313" key="2">
    <source>
        <dbReference type="EMBL" id="MFB2833645.1"/>
    </source>
</evidence>
<feature type="domain" description="Methyltransferase type 11" evidence="1">
    <location>
        <begin position="93"/>
        <end position="187"/>
    </location>
</feature>
<dbReference type="PANTHER" id="PTHR43861">
    <property type="entry name" value="TRANS-ACONITATE 2-METHYLTRANSFERASE-RELATED"/>
    <property type="match status" value="1"/>
</dbReference>
<dbReference type="EMBL" id="JBHFNT010000042">
    <property type="protein sequence ID" value="MFB2833645.1"/>
    <property type="molecule type" value="Genomic_DNA"/>
</dbReference>
<sequence>MRTLLQPVQHLIGQIIRGLSKVIVGPMIYGQKDDYDAQRYWRDRFSKYGDSLKGPGHEGMSEQENQKAYQTAAQIFINTCLNSGIDLANARILEIGCGTGFYTETLANLGAKNYLGLDITDVLFPKLKQKFPHFQFIKKDITTDAISGEFDLIVMIDVIEHIVKEEKLSFAMQTIKNCLSKEGIFLIAPLTEMKKRELFYVNFWSIEDLKLRFVNWNFGESIPFRNGLLFCIKPGQIELQLDQKTLPVKSQL</sequence>
<dbReference type="Gene3D" id="3.40.50.150">
    <property type="entry name" value="Vaccinia Virus protein VP39"/>
    <property type="match status" value="1"/>
</dbReference>
<evidence type="ECO:0000313" key="3">
    <source>
        <dbReference type="Proteomes" id="UP001576780"/>
    </source>
</evidence>
<dbReference type="SUPFAM" id="SSF53335">
    <property type="entry name" value="S-adenosyl-L-methionine-dependent methyltransferases"/>
    <property type="match status" value="1"/>
</dbReference>
<dbReference type="EC" id="2.1.1.222" evidence="2"/>
<keyword evidence="2" id="KW-0489">Methyltransferase</keyword>
<dbReference type="CDD" id="cd02440">
    <property type="entry name" value="AdoMet_MTases"/>
    <property type="match status" value="1"/>
</dbReference>
<dbReference type="Proteomes" id="UP001576780">
    <property type="component" value="Unassembled WGS sequence"/>
</dbReference>
<dbReference type="EC" id="2.1.1.64" evidence="2"/>
<name>A0ABV4WEY7_9CYAN</name>
<dbReference type="InterPro" id="IPR013216">
    <property type="entry name" value="Methyltransf_11"/>
</dbReference>
<dbReference type="GO" id="GO:0061542">
    <property type="term" value="F:3-demethylubiquinol 3-O-methyltransferase activity"/>
    <property type="evidence" value="ECO:0007669"/>
    <property type="project" value="UniProtKB-EC"/>
</dbReference>
<dbReference type="InterPro" id="IPR029063">
    <property type="entry name" value="SAM-dependent_MTases_sf"/>
</dbReference>
<gene>
    <name evidence="2" type="ORF">ACE1CA_03840</name>
</gene>
<dbReference type="GO" id="GO:0102208">
    <property type="term" value="F:2-polyprenyl-6-hydroxyphenol methylase activity"/>
    <property type="evidence" value="ECO:0007669"/>
    <property type="project" value="UniProtKB-EC"/>
</dbReference>
<dbReference type="RefSeq" id="WP_413276100.1">
    <property type="nucleotide sequence ID" value="NZ_JBHFNT010000042.1"/>
</dbReference>
<organism evidence="2 3">
    <name type="scientific">Floridaenema evergladense BLCC-F167</name>
    <dbReference type="NCBI Taxonomy" id="3153639"/>
    <lineage>
        <taxon>Bacteria</taxon>
        <taxon>Bacillati</taxon>
        <taxon>Cyanobacteriota</taxon>
        <taxon>Cyanophyceae</taxon>
        <taxon>Oscillatoriophycideae</taxon>
        <taxon>Aerosakkonematales</taxon>
        <taxon>Aerosakkonemataceae</taxon>
        <taxon>Floridanema</taxon>
        <taxon>Floridanema evergladense</taxon>
    </lineage>
</organism>